<keyword evidence="1" id="KW-0732">Signal</keyword>
<dbReference type="HOGENOM" id="CLU_019932_1_0_7"/>
<dbReference type="InterPro" id="IPR007484">
    <property type="entry name" value="Peptidase_M28"/>
</dbReference>
<dbReference type="Gene3D" id="3.50.30.30">
    <property type="match status" value="1"/>
</dbReference>
<dbReference type="SUPFAM" id="SSF53187">
    <property type="entry name" value="Zn-dependent exopeptidases"/>
    <property type="match status" value="1"/>
</dbReference>
<organism evidence="4 5">
    <name type="scientific">Halobacteriovorax marinus (strain ATCC BAA-682 / DSM 15412 / SJ)</name>
    <name type="common">Bacteriovorax marinus</name>
    <dbReference type="NCBI Taxonomy" id="862908"/>
    <lineage>
        <taxon>Bacteria</taxon>
        <taxon>Pseudomonadati</taxon>
        <taxon>Bdellovibrionota</taxon>
        <taxon>Bacteriovoracia</taxon>
        <taxon>Bacteriovoracales</taxon>
        <taxon>Halobacteriovoraceae</taxon>
        <taxon>Halobacteriovorax</taxon>
    </lineage>
</organism>
<dbReference type="GO" id="GO:0008235">
    <property type="term" value="F:metalloexopeptidase activity"/>
    <property type="evidence" value="ECO:0007669"/>
    <property type="project" value="InterPro"/>
</dbReference>
<dbReference type="RefSeq" id="WP_014245845.1">
    <property type="nucleotide sequence ID" value="NC_016620.1"/>
</dbReference>
<dbReference type="Pfam" id="PF17820">
    <property type="entry name" value="PDZ_6"/>
    <property type="match status" value="1"/>
</dbReference>
<dbReference type="Gene3D" id="3.40.630.10">
    <property type="entry name" value="Zn peptidases"/>
    <property type="match status" value="1"/>
</dbReference>
<feature type="domain" description="Peptidase M28" evidence="2">
    <location>
        <begin position="274"/>
        <end position="476"/>
    </location>
</feature>
<feature type="signal peptide" evidence="1">
    <location>
        <begin position="1"/>
        <end position="19"/>
    </location>
</feature>
<evidence type="ECO:0000259" key="3">
    <source>
        <dbReference type="Pfam" id="PF17820"/>
    </source>
</evidence>
<dbReference type="Gene3D" id="2.30.42.10">
    <property type="match status" value="1"/>
</dbReference>
<proteinExistence type="predicted"/>
<dbReference type="SUPFAM" id="SSF52025">
    <property type="entry name" value="PA domain"/>
    <property type="match status" value="1"/>
</dbReference>
<evidence type="ECO:0000256" key="1">
    <source>
        <dbReference type="SAM" id="SignalP"/>
    </source>
</evidence>
<feature type="domain" description="PDZ" evidence="3">
    <location>
        <begin position="529"/>
        <end position="578"/>
    </location>
</feature>
<dbReference type="GO" id="GO:0006508">
    <property type="term" value="P:proteolysis"/>
    <property type="evidence" value="ECO:0007669"/>
    <property type="project" value="InterPro"/>
</dbReference>
<dbReference type="PATRIC" id="fig|862908.3.peg.3185"/>
<evidence type="ECO:0000313" key="5">
    <source>
        <dbReference type="Proteomes" id="UP000008963"/>
    </source>
</evidence>
<dbReference type="eggNOG" id="COG2234">
    <property type="taxonomic scope" value="Bacteria"/>
</dbReference>
<reference evidence="5" key="1">
    <citation type="journal article" date="2013" name="ISME J.">
        <title>A small predatory core genome in the divergent marine Bacteriovorax marinus SJ and the terrestrial Bdellovibrio bacteriovorus.</title>
        <authorList>
            <person name="Crossman L.C."/>
            <person name="Chen H."/>
            <person name="Cerdeno-Tarraga A.M."/>
            <person name="Brooks K."/>
            <person name="Quail M.A."/>
            <person name="Pineiro S.A."/>
            <person name="Hobley L."/>
            <person name="Sockett R.E."/>
            <person name="Bentley S.D."/>
            <person name="Parkhill J."/>
            <person name="Williams H.N."/>
            <person name="Stine O.C."/>
        </authorList>
    </citation>
    <scope>NUCLEOTIDE SEQUENCE [LARGE SCALE GENOMIC DNA]</scope>
    <source>
        <strain evidence="5">ATCC BAA-682 / DSM 15412 / SJ</strain>
    </source>
</reference>
<keyword evidence="5" id="KW-1185">Reference proteome</keyword>
<dbReference type="Proteomes" id="UP000008963">
    <property type="component" value="Chromosome"/>
</dbReference>
<dbReference type="EMBL" id="FQ312005">
    <property type="protein sequence ID" value="CBW28076.1"/>
    <property type="molecule type" value="Genomic_DNA"/>
</dbReference>
<evidence type="ECO:0000313" key="4">
    <source>
        <dbReference type="EMBL" id="CBW28076.1"/>
    </source>
</evidence>
<dbReference type="STRING" id="862908.BMS_3332"/>
<protein>
    <submittedName>
        <fullName evidence="4">Exported aminopeptidase</fullName>
    </submittedName>
</protein>
<evidence type="ECO:0000259" key="2">
    <source>
        <dbReference type="Pfam" id="PF04389"/>
    </source>
</evidence>
<dbReference type="eggNOG" id="COG0265">
    <property type="taxonomic scope" value="Bacteria"/>
</dbReference>
<dbReference type="PANTHER" id="PTHR12147">
    <property type="entry name" value="METALLOPEPTIDASE M28 FAMILY MEMBER"/>
    <property type="match status" value="1"/>
</dbReference>
<dbReference type="Pfam" id="PF04389">
    <property type="entry name" value="Peptidase_M28"/>
    <property type="match status" value="1"/>
</dbReference>
<keyword evidence="4" id="KW-0031">Aminopeptidase</keyword>
<gene>
    <name evidence="4" type="ordered locus">BMS_3332</name>
</gene>
<feature type="chain" id="PRO_5003154605" evidence="1">
    <location>
        <begin position="20"/>
        <end position="594"/>
    </location>
</feature>
<dbReference type="SUPFAM" id="SSF50156">
    <property type="entry name" value="PDZ domain-like"/>
    <property type="match status" value="1"/>
</dbReference>
<sequence length="594" mass="65303">MRKYLITFLSIALSFNLSAGFYEEAVQYLASDKLEGRKPGTPGNVSATIYSIDKMKSFGLKPLAGSYKQEFTIFTEMVKSGENFFGNSGDLEKLFQPISSSLSGKIEKRKMVFAGYGITIPKSDTKLKYDDYKDLDVKDKIVVVMTGDPAIGNMNSPFRHPDYINYRSIFYKLKNAIVHGAAGVIVLNDPLSLENYPEENAPYFNPTEGGGNRFSALAGYVTNKWMNKVLKGKSLDTLSLQKKIRDTGAPNSFEIEGSFDMAVNLKKKTGRVSNVVGVLEGSDAELKKEVIVLGAHFDHLGYGGESSMDPHGHGKIHNGADDNASGTALVLKLAKELVAKKPKRTYIFTLFNAEEMGLLGSAHFVDMWARHGEQYGELKAMLNFDMVGRYNEAVSVMGAATSLEWNKLLTPFESKVKFTVKKEAVGSSDHASFTAKKIPALFFTTGAHEDYHTSNDTAEKIDYSAMREIEKYSLNLVSSLERSEAPTFNPDYSDGSDSGRPRGYGAHLGCVPEFGQSDDIVGVKCVRASDNSPALKAGIIAGDILIQIGDIEIKSIYDLAFALKYYRAGDKVELAWKRGSETLRKEVTLSKSSH</sequence>
<keyword evidence="4" id="KW-0378">Hydrolase</keyword>
<keyword evidence="4" id="KW-0645">Protease</keyword>
<dbReference type="PANTHER" id="PTHR12147:SF26">
    <property type="entry name" value="PEPTIDASE M28 DOMAIN-CONTAINING PROTEIN"/>
    <property type="match status" value="1"/>
</dbReference>
<dbReference type="GO" id="GO:0004177">
    <property type="term" value="F:aminopeptidase activity"/>
    <property type="evidence" value="ECO:0007669"/>
    <property type="project" value="UniProtKB-KW"/>
</dbReference>
<dbReference type="InterPro" id="IPR046450">
    <property type="entry name" value="PA_dom_sf"/>
</dbReference>
<accession>E1X106</accession>
<dbReference type="InterPro" id="IPR045175">
    <property type="entry name" value="M28_fam"/>
</dbReference>
<dbReference type="KEGG" id="bmx:BMS_3332"/>
<dbReference type="OrthoDB" id="262125at2"/>
<dbReference type="InterPro" id="IPR041489">
    <property type="entry name" value="PDZ_6"/>
</dbReference>
<dbReference type="AlphaFoldDB" id="E1X106"/>
<name>E1X106_HALMS</name>
<dbReference type="InterPro" id="IPR036034">
    <property type="entry name" value="PDZ_sf"/>
</dbReference>